<reference evidence="1 2" key="3">
    <citation type="journal article" date="2022" name="Microbiol. Spectr.">
        <title>Folding features and dynamics of 3D genome architecture in plant fungal pathogens.</title>
        <authorList>
            <person name="Xia C."/>
        </authorList>
    </citation>
    <scope>NUCLEOTIDE SEQUENCE [LARGE SCALE GENOMIC DNA]</scope>
    <source>
        <strain evidence="1 2">93-210</strain>
    </source>
</reference>
<organism evidence="1 2">
    <name type="scientific">Puccinia striiformis f. sp. tritici</name>
    <dbReference type="NCBI Taxonomy" id="168172"/>
    <lineage>
        <taxon>Eukaryota</taxon>
        <taxon>Fungi</taxon>
        <taxon>Dikarya</taxon>
        <taxon>Basidiomycota</taxon>
        <taxon>Pucciniomycotina</taxon>
        <taxon>Pucciniomycetes</taxon>
        <taxon>Pucciniales</taxon>
        <taxon>Pucciniaceae</taxon>
        <taxon>Puccinia</taxon>
    </lineage>
</organism>
<reference evidence="2" key="1">
    <citation type="journal article" date="2018" name="BMC Genomics">
        <title>Genomic insights into host adaptation between the wheat stripe rust pathogen (Puccinia striiformis f. sp. tritici) and the barley stripe rust pathogen (Puccinia striiformis f. sp. hordei).</title>
        <authorList>
            <person name="Xia C."/>
            <person name="Wang M."/>
            <person name="Yin C."/>
            <person name="Cornejo O.E."/>
            <person name="Hulbert S.H."/>
            <person name="Chen X."/>
        </authorList>
    </citation>
    <scope>NUCLEOTIDE SEQUENCE [LARGE SCALE GENOMIC DNA]</scope>
    <source>
        <strain evidence="2">93-210</strain>
    </source>
</reference>
<name>A0ACC0ELU6_9BASI</name>
<proteinExistence type="predicted"/>
<keyword evidence="2" id="KW-1185">Reference proteome</keyword>
<comment type="caution">
    <text evidence="1">The sequence shown here is derived from an EMBL/GenBank/DDBJ whole genome shotgun (WGS) entry which is preliminary data.</text>
</comment>
<evidence type="ECO:0000313" key="2">
    <source>
        <dbReference type="Proteomes" id="UP001060170"/>
    </source>
</evidence>
<protein>
    <submittedName>
        <fullName evidence="1">Uncharacterized protein</fullName>
    </submittedName>
</protein>
<reference evidence="2" key="2">
    <citation type="journal article" date="2018" name="Mol. Plant Microbe Interact.">
        <title>Genome sequence resources for the wheat stripe rust pathogen (Puccinia striiformis f. sp. tritici) and the barley stripe rust pathogen (Puccinia striiformis f. sp. hordei).</title>
        <authorList>
            <person name="Xia C."/>
            <person name="Wang M."/>
            <person name="Yin C."/>
            <person name="Cornejo O.E."/>
            <person name="Hulbert S.H."/>
            <person name="Chen X."/>
        </authorList>
    </citation>
    <scope>NUCLEOTIDE SEQUENCE [LARGE SCALE GENOMIC DNA]</scope>
    <source>
        <strain evidence="2">93-210</strain>
    </source>
</reference>
<sequence length="66" mass="7143">MIDKQIEIYHVGVHLQPESLLPSLPSGFSSRSIIAAGSQASHNSERSSIHSVPTFNRTSHVLFVGS</sequence>
<accession>A0ACC0ELU6</accession>
<evidence type="ECO:0000313" key="1">
    <source>
        <dbReference type="EMBL" id="KAI7956628.1"/>
    </source>
</evidence>
<dbReference type="EMBL" id="CM045868">
    <property type="protein sequence ID" value="KAI7956628.1"/>
    <property type="molecule type" value="Genomic_DNA"/>
</dbReference>
<dbReference type="Proteomes" id="UP001060170">
    <property type="component" value="Chromosome 4"/>
</dbReference>
<gene>
    <name evidence="1" type="ORF">MJO28_003723</name>
</gene>